<gene>
    <name evidence="13" type="ORF">M8C21_027579</name>
</gene>
<dbReference type="AlphaFoldDB" id="A0AAD5BPS3"/>
<dbReference type="Gene3D" id="1.10.630.10">
    <property type="entry name" value="Cytochrome P450"/>
    <property type="match status" value="1"/>
</dbReference>
<evidence type="ECO:0000256" key="12">
    <source>
        <dbReference type="RuleBase" id="RU000461"/>
    </source>
</evidence>
<evidence type="ECO:0008006" key="15">
    <source>
        <dbReference type="Google" id="ProtNLM"/>
    </source>
</evidence>
<reference evidence="13" key="1">
    <citation type="submission" date="2022-06" db="EMBL/GenBank/DDBJ databases">
        <title>Uncovering the hologenomic basis of an extraordinary plant invasion.</title>
        <authorList>
            <person name="Bieker V.C."/>
            <person name="Martin M.D."/>
            <person name="Gilbert T."/>
            <person name="Hodgins K."/>
            <person name="Battlay P."/>
            <person name="Petersen B."/>
            <person name="Wilson J."/>
        </authorList>
    </citation>
    <scope>NUCLEOTIDE SEQUENCE</scope>
    <source>
        <strain evidence="13">AA19_3_7</strain>
        <tissue evidence="13">Leaf</tissue>
    </source>
</reference>
<keyword evidence="9 12" id="KW-0503">Monooxygenase</keyword>
<proteinExistence type="inferred from homology"/>
<dbReference type="FunFam" id="1.10.630.10:FF:000043">
    <property type="entry name" value="Cytochrome P450 99A2"/>
    <property type="match status" value="1"/>
</dbReference>
<evidence type="ECO:0000256" key="8">
    <source>
        <dbReference type="ARBA" id="ARBA00023004"/>
    </source>
</evidence>
<comment type="cofactor">
    <cofactor evidence="1 11">
        <name>heme</name>
        <dbReference type="ChEBI" id="CHEBI:30413"/>
    </cofactor>
</comment>
<dbReference type="InterPro" id="IPR002401">
    <property type="entry name" value="Cyt_P450_E_grp-I"/>
</dbReference>
<comment type="caution">
    <text evidence="13">The sequence shown here is derived from an EMBL/GenBank/DDBJ whole genome shotgun (WGS) entry which is preliminary data.</text>
</comment>
<keyword evidence="6" id="KW-0812">Transmembrane</keyword>
<dbReference type="PANTHER" id="PTHR47955">
    <property type="entry name" value="CYTOCHROME P450 FAMILY 71 PROTEIN"/>
    <property type="match status" value="1"/>
</dbReference>
<sequence>MYELILAVLCLSLVSVATIAYLFRNRKPSTQAIHRLPPSPPKLPVIGHLHLLTDKPHQSLARLANQFGPIFHLRLGQVPTIVVSSAQLAERVLKTHDHIFANRPHLSSAEILSFGSSDVTFSKYGPYWRQARKICVNELLSPKRVNSFQFIRDEEVTRLVQAVSARSGVETNLSELLFRLANDMLCRVAFGKRFLLEESGTLARVVAETQALLAGFCIGDFYPELEWVNSVTGMKRRLMKNLKELSEVCDDIINEHLKKKKDETGKEDFVDVLLRVQQQQDLEVPITIDNLKAIILDMFVAGSDSTSTTLEWAMTELILHPKVMKKAQDEIRGIVGSKGKVEESHLHNSHYLICVIKETMRLHPAAPLLVPRESMQRCTLNGYDVPKKTRVMVNTYAIGRDPDSWEDPLVFDPERFMGKDIDFKGQDFRFLPFGSGRRGCPGTAFGLATLQLALARLLYHFDWELPSGTRPSDVDLEEVFGLAIRKKTALKLVPTKNKNHGPKE</sequence>
<keyword evidence="5 11" id="KW-0479">Metal-binding</keyword>
<dbReference type="PRINTS" id="PR00385">
    <property type="entry name" value="P450"/>
</dbReference>
<dbReference type="PANTHER" id="PTHR47955:SF19">
    <property type="entry name" value="CYTOCHROME P450 71A9-LIKE ISOFORM X1"/>
    <property type="match status" value="1"/>
</dbReference>
<evidence type="ECO:0000256" key="10">
    <source>
        <dbReference type="ARBA" id="ARBA00023180"/>
    </source>
</evidence>
<evidence type="ECO:0000256" key="6">
    <source>
        <dbReference type="ARBA" id="ARBA00022968"/>
    </source>
</evidence>
<dbReference type="InterPro" id="IPR001128">
    <property type="entry name" value="Cyt_P450"/>
</dbReference>
<comment type="similarity">
    <text evidence="3 12">Belongs to the cytochrome P450 family.</text>
</comment>
<dbReference type="GO" id="GO:0051762">
    <property type="term" value="P:sesquiterpene biosynthetic process"/>
    <property type="evidence" value="ECO:0007669"/>
    <property type="project" value="UniProtKB-ARBA"/>
</dbReference>
<evidence type="ECO:0000256" key="1">
    <source>
        <dbReference type="ARBA" id="ARBA00001971"/>
    </source>
</evidence>
<dbReference type="GO" id="GO:0016705">
    <property type="term" value="F:oxidoreductase activity, acting on paired donors, with incorporation or reduction of molecular oxygen"/>
    <property type="evidence" value="ECO:0007669"/>
    <property type="project" value="InterPro"/>
</dbReference>
<evidence type="ECO:0000256" key="7">
    <source>
        <dbReference type="ARBA" id="ARBA00023002"/>
    </source>
</evidence>
<dbReference type="GO" id="GO:0020037">
    <property type="term" value="F:heme binding"/>
    <property type="evidence" value="ECO:0007669"/>
    <property type="project" value="InterPro"/>
</dbReference>
<keyword evidence="10" id="KW-0325">Glycoprotein</keyword>
<dbReference type="Proteomes" id="UP001206925">
    <property type="component" value="Unassembled WGS sequence"/>
</dbReference>
<accession>A0AAD5BPS3</accession>
<evidence type="ECO:0000256" key="5">
    <source>
        <dbReference type="ARBA" id="ARBA00022723"/>
    </source>
</evidence>
<dbReference type="SUPFAM" id="SSF48264">
    <property type="entry name" value="Cytochrome P450"/>
    <property type="match status" value="1"/>
</dbReference>
<feature type="binding site" description="axial binding residue" evidence="11">
    <location>
        <position position="440"/>
    </location>
    <ligand>
        <name>heme</name>
        <dbReference type="ChEBI" id="CHEBI:30413"/>
    </ligand>
    <ligandPart>
        <name>Fe</name>
        <dbReference type="ChEBI" id="CHEBI:18248"/>
    </ligandPart>
</feature>
<keyword evidence="14" id="KW-1185">Reference proteome</keyword>
<evidence type="ECO:0000256" key="11">
    <source>
        <dbReference type="PIRSR" id="PIRSR602401-1"/>
    </source>
</evidence>
<evidence type="ECO:0000313" key="13">
    <source>
        <dbReference type="EMBL" id="KAI7727307.1"/>
    </source>
</evidence>
<evidence type="ECO:0000313" key="14">
    <source>
        <dbReference type="Proteomes" id="UP001206925"/>
    </source>
</evidence>
<protein>
    <recommendedName>
        <fullName evidence="15">Cytochrome P450 71A1</fullName>
    </recommendedName>
</protein>
<dbReference type="EMBL" id="JAMZMK010011403">
    <property type="protein sequence ID" value="KAI7727307.1"/>
    <property type="molecule type" value="Genomic_DNA"/>
</dbReference>
<keyword evidence="4 11" id="KW-0349">Heme</keyword>
<evidence type="ECO:0000256" key="4">
    <source>
        <dbReference type="ARBA" id="ARBA00022617"/>
    </source>
</evidence>
<keyword evidence="7 12" id="KW-0560">Oxidoreductase</keyword>
<dbReference type="GO" id="GO:0005506">
    <property type="term" value="F:iron ion binding"/>
    <property type="evidence" value="ECO:0007669"/>
    <property type="project" value="InterPro"/>
</dbReference>
<dbReference type="GO" id="GO:0016020">
    <property type="term" value="C:membrane"/>
    <property type="evidence" value="ECO:0007669"/>
    <property type="project" value="UniProtKB-SubCell"/>
</dbReference>
<dbReference type="CDD" id="cd11072">
    <property type="entry name" value="CYP71-like"/>
    <property type="match status" value="1"/>
</dbReference>
<name>A0AAD5BPS3_AMBAR</name>
<comment type="subcellular location">
    <subcellularLocation>
        <location evidence="2">Membrane</location>
        <topology evidence="2">Single-pass type II membrane protein</topology>
    </subcellularLocation>
</comment>
<dbReference type="InterPro" id="IPR017972">
    <property type="entry name" value="Cyt_P450_CS"/>
</dbReference>
<evidence type="ECO:0000256" key="9">
    <source>
        <dbReference type="ARBA" id="ARBA00023033"/>
    </source>
</evidence>
<dbReference type="GO" id="GO:0004497">
    <property type="term" value="F:monooxygenase activity"/>
    <property type="evidence" value="ECO:0007669"/>
    <property type="project" value="UniProtKB-KW"/>
</dbReference>
<keyword evidence="6" id="KW-0735">Signal-anchor</keyword>
<organism evidence="13 14">
    <name type="scientific">Ambrosia artemisiifolia</name>
    <name type="common">Common ragweed</name>
    <dbReference type="NCBI Taxonomy" id="4212"/>
    <lineage>
        <taxon>Eukaryota</taxon>
        <taxon>Viridiplantae</taxon>
        <taxon>Streptophyta</taxon>
        <taxon>Embryophyta</taxon>
        <taxon>Tracheophyta</taxon>
        <taxon>Spermatophyta</taxon>
        <taxon>Magnoliopsida</taxon>
        <taxon>eudicotyledons</taxon>
        <taxon>Gunneridae</taxon>
        <taxon>Pentapetalae</taxon>
        <taxon>asterids</taxon>
        <taxon>campanulids</taxon>
        <taxon>Asterales</taxon>
        <taxon>Asteraceae</taxon>
        <taxon>Asteroideae</taxon>
        <taxon>Heliantheae alliance</taxon>
        <taxon>Heliantheae</taxon>
        <taxon>Ambrosia</taxon>
    </lineage>
</organism>
<dbReference type="PROSITE" id="PS00086">
    <property type="entry name" value="CYTOCHROME_P450"/>
    <property type="match status" value="1"/>
</dbReference>
<dbReference type="InterPro" id="IPR036396">
    <property type="entry name" value="Cyt_P450_sf"/>
</dbReference>
<dbReference type="PRINTS" id="PR00463">
    <property type="entry name" value="EP450I"/>
</dbReference>
<evidence type="ECO:0000256" key="2">
    <source>
        <dbReference type="ARBA" id="ARBA00004606"/>
    </source>
</evidence>
<evidence type="ECO:0000256" key="3">
    <source>
        <dbReference type="ARBA" id="ARBA00010617"/>
    </source>
</evidence>
<dbReference type="Pfam" id="PF00067">
    <property type="entry name" value="p450"/>
    <property type="match status" value="1"/>
</dbReference>
<keyword evidence="8 11" id="KW-0408">Iron</keyword>